<sequence>MAKHLFNNVKEIAGKFPGSTDSLFVDCYLTDLPDCSSRVFKLYDNLPAHYHKSCDEILYLLQGKAKFHIFDDDGVTEVESQIMEPGLMVTFFRNTTHQVEIIESPVFLSCDTPRRQPDDVHFIHKEETEGVKFVNHMDKLGKFCC</sequence>
<dbReference type="Gene3D" id="2.60.120.10">
    <property type="entry name" value="Jelly Rolls"/>
    <property type="match status" value="1"/>
</dbReference>
<dbReference type="Proteomes" id="UP000095085">
    <property type="component" value="Unassembled WGS sequence"/>
</dbReference>
<keyword evidence="2" id="KW-1185">Reference proteome</keyword>
<evidence type="ECO:0000313" key="2">
    <source>
        <dbReference type="Proteomes" id="UP000095085"/>
    </source>
</evidence>
<dbReference type="InterPro" id="IPR014710">
    <property type="entry name" value="RmlC-like_jellyroll"/>
</dbReference>
<reference evidence="2" key="1">
    <citation type="submission" date="2016-05" db="EMBL/GenBank/DDBJ databases">
        <title>Comparative genomics of biotechnologically important yeasts.</title>
        <authorList>
            <consortium name="DOE Joint Genome Institute"/>
            <person name="Riley R."/>
            <person name="Haridas S."/>
            <person name="Wolfe K.H."/>
            <person name="Lopes M.R."/>
            <person name="Hittinger C.T."/>
            <person name="Goker M."/>
            <person name="Salamov A."/>
            <person name="Wisecaver J."/>
            <person name="Long T.M."/>
            <person name="Aerts A.L."/>
            <person name="Barry K."/>
            <person name="Choi C."/>
            <person name="Clum A."/>
            <person name="Coughlan A.Y."/>
            <person name="Deshpande S."/>
            <person name="Douglass A.P."/>
            <person name="Hanson S.J."/>
            <person name="Klenk H.-P."/>
            <person name="Labutti K."/>
            <person name="Lapidus A."/>
            <person name="Lindquist E."/>
            <person name="Lipzen A."/>
            <person name="Meier-Kolthoff J.P."/>
            <person name="Ohm R.A."/>
            <person name="Otillar R.P."/>
            <person name="Pangilinan J."/>
            <person name="Peng Y."/>
            <person name="Rokas A."/>
            <person name="Rosa C.A."/>
            <person name="Scheuner C."/>
            <person name="Sibirny A.A."/>
            <person name="Slot J.C."/>
            <person name="Stielow J.B."/>
            <person name="Sun H."/>
            <person name="Kurtzman C.P."/>
            <person name="Blackwell M."/>
            <person name="Grigoriev I.V."/>
            <person name="Jeffries T.W."/>
        </authorList>
    </citation>
    <scope>NUCLEOTIDE SEQUENCE [LARGE SCALE GENOMIC DNA]</scope>
    <source>
        <strain evidence="2">NRRL Y-1933</strain>
    </source>
</reference>
<dbReference type="EMBL" id="KV454541">
    <property type="protein sequence ID" value="ODV66783.1"/>
    <property type="molecule type" value="Genomic_DNA"/>
</dbReference>
<gene>
    <name evidence="1" type="ORF">HYPBUDRAFT_204207</name>
</gene>
<dbReference type="SUPFAM" id="SSF51182">
    <property type="entry name" value="RmlC-like cupins"/>
    <property type="match status" value="1"/>
</dbReference>
<dbReference type="CDD" id="cd02208">
    <property type="entry name" value="cupin_RmlC-like"/>
    <property type="match status" value="1"/>
</dbReference>
<accession>A0A1E4RHN7</accession>
<dbReference type="AlphaFoldDB" id="A0A1E4RHN7"/>
<dbReference type="InterPro" id="IPR011051">
    <property type="entry name" value="RmlC_Cupin_sf"/>
</dbReference>
<evidence type="ECO:0000313" key="1">
    <source>
        <dbReference type="EMBL" id="ODV66783.1"/>
    </source>
</evidence>
<protein>
    <submittedName>
        <fullName evidence="1">Cupin 2 domain-containing protein</fullName>
    </submittedName>
</protein>
<organism evidence="1 2">
    <name type="scientific">Hyphopichia burtonii NRRL Y-1933</name>
    <dbReference type="NCBI Taxonomy" id="984485"/>
    <lineage>
        <taxon>Eukaryota</taxon>
        <taxon>Fungi</taxon>
        <taxon>Dikarya</taxon>
        <taxon>Ascomycota</taxon>
        <taxon>Saccharomycotina</taxon>
        <taxon>Pichiomycetes</taxon>
        <taxon>Debaryomycetaceae</taxon>
        <taxon>Hyphopichia</taxon>
    </lineage>
</organism>
<dbReference type="RefSeq" id="XP_020075850.1">
    <property type="nucleotide sequence ID" value="XM_020223035.1"/>
</dbReference>
<dbReference type="GeneID" id="30997584"/>
<proteinExistence type="predicted"/>
<name>A0A1E4RHN7_9ASCO</name>
<dbReference type="OrthoDB" id="10531346at2759"/>